<comment type="cofactor">
    <cofactor evidence="2">
        <name>Mg(2+)</name>
        <dbReference type="ChEBI" id="CHEBI:18420"/>
    </cofactor>
</comment>
<keyword evidence="13" id="KW-0963">Cytoplasm</keyword>
<evidence type="ECO:0000256" key="16">
    <source>
        <dbReference type="RuleBase" id="RU000532"/>
    </source>
</evidence>
<evidence type="ECO:0000256" key="5">
    <source>
        <dbReference type="ARBA" id="ARBA00013061"/>
    </source>
</evidence>
<dbReference type="AlphaFoldDB" id="A0A1W1WXN1"/>
<name>A0A1W1WXN1_9NEIS</name>
<comment type="pathway">
    <text evidence="13">Carbohydrate degradation; glycolysis; pyruvate from D-glyceraldehyde 3-phosphate: step 2/5.</text>
</comment>
<dbReference type="HAMAP" id="MF_00145">
    <property type="entry name" value="Phosphoglyc_kinase"/>
    <property type="match status" value="1"/>
</dbReference>
<dbReference type="InterPro" id="IPR015824">
    <property type="entry name" value="Phosphoglycerate_kinase_N"/>
</dbReference>
<dbReference type="GO" id="GO:0005524">
    <property type="term" value="F:ATP binding"/>
    <property type="evidence" value="ECO:0007669"/>
    <property type="project" value="UniProtKB-KW"/>
</dbReference>
<keyword evidence="6 13" id="KW-0808">Transferase</keyword>
<dbReference type="GO" id="GO:0006096">
    <property type="term" value="P:glycolytic process"/>
    <property type="evidence" value="ECO:0007669"/>
    <property type="project" value="UniProtKB-UniRule"/>
</dbReference>
<accession>A0A1W1WXN1</accession>
<dbReference type="FunFam" id="3.40.50.1260:FF:000019">
    <property type="entry name" value="Phosphoglycerate kinase 1"/>
    <property type="match status" value="1"/>
</dbReference>
<dbReference type="FunFam" id="3.40.50.1260:FF:000001">
    <property type="entry name" value="Phosphoglycerate kinase"/>
    <property type="match status" value="1"/>
</dbReference>
<protein>
    <recommendedName>
        <fullName evidence="5 13">Phosphoglycerate kinase</fullName>
        <ecNumber evidence="5 13">2.7.2.3</ecNumber>
    </recommendedName>
</protein>
<dbReference type="UniPathway" id="UPA00109">
    <property type="reaction ID" value="UER00185"/>
</dbReference>
<keyword evidence="8 13" id="KW-0547">Nucleotide-binding</keyword>
<feature type="binding site" evidence="13 14">
    <location>
        <begin position="59"/>
        <end position="62"/>
    </location>
    <ligand>
        <name>substrate</name>
    </ligand>
</feature>
<comment type="subunit">
    <text evidence="4 13">Monomer.</text>
</comment>
<evidence type="ECO:0000256" key="4">
    <source>
        <dbReference type="ARBA" id="ARBA00011245"/>
    </source>
</evidence>
<dbReference type="EC" id="2.7.2.3" evidence="5 13"/>
<feature type="binding site" evidence="14">
    <location>
        <position position="166"/>
    </location>
    <ligand>
        <name>(2R)-3-phosphoglycerate</name>
        <dbReference type="ChEBI" id="CHEBI:58272"/>
    </ligand>
</feature>
<evidence type="ECO:0000256" key="7">
    <source>
        <dbReference type="ARBA" id="ARBA00022723"/>
    </source>
</evidence>
<feature type="binding site" evidence="13 15">
    <location>
        <position position="214"/>
    </location>
    <ligand>
        <name>ATP</name>
        <dbReference type="ChEBI" id="CHEBI:30616"/>
    </ligand>
</feature>
<gene>
    <name evidence="13" type="primary">pgk</name>
    <name evidence="17" type="ORF">SAMN02745857_00164</name>
</gene>
<reference evidence="17 18" key="1">
    <citation type="submission" date="2017-04" db="EMBL/GenBank/DDBJ databases">
        <authorList>
            <person name="Afonso C.L."/>
            <person name="Miller P.J."/>
            <person name="Scott M.A."/>
            <person name="Spackman E."/>
            <person name="Goraichik I."/>
            <person name="Dimitrov K.M."/>
            <person name="Suarez D.L."/>
            <person name="Swayne D.E."/>
        </authorList>
    </citation>
    <scope>NUCLEOTIDE SEQUENCE [LARGE SCALE GENOMIC DNA]</scope>
    <source>
        <strain evidence="17 18">DSM 23236</strain>
    </source>
</reference>
<evidence type="ECO:0000256" key="8">
    <source>
        <dbReference type="ARBA" id="ARBA00022741"/>
    </source>
</evidence>
<dbReference type="Pfam" id="PF00162">
    <property type="entry name" value="PGK"/>
    <property type="match status" value="1"/>
</dbReference>
<keyword evidence="12 13" id="KW-0324">Glycolysis</keyword>
<dbReference type="PIRSF" id="PIRSF000724">
    <property type="entry name" value="Pgk"/>
    <property type="match status" value="1"/>
</dbReference>
<dbReference type="OrthoDB" id="9808460at2"/>
<sequence length="410" mass="43236">MTKLFIEDLSLSGKRVLMRVDFNVPVKNGVVESDKRIRAALPTIRYALDQGASVVLMSHLGRPNGARVEKYTLAPVATRLAELLGRPVQFLNDCVGAEVEGAVAKLQAGEVALLENVRFHIEEEGKAKDADGNSVKADPAKVEAFRASLSRLGDVFINDAFGTAHRAHSSVVGVNLPRASGYLLKKELEFLGDAVNQPVRPLVAIIGGSKISGKIDVIQALLPKVDKLIIGGGMAFTFLKAKGYEVGQSLCENDRVELARELMQAAGDKLELPSDTMVTKKLDFDARTLDGLVQVASNAIPADQEGVDIGEATRARYAEIIRSAKTVLWNGPMGVFEIDASSAGTFAVAHALVDATANGAITVVGGGDSVAAVEKAGLEDKVTHVSTGGGASLEFLEGKALPGVEALSDK</sequence>
<dbReference type="GO" id="GO:0043531">
    <property type="term" value="F:ADP binding"/>
    <property type="evidence" value="ECO:0007669"/>
    <property type="project" value="TreeGrafter"/>
</dbReference>
<comment type="similarity">
    <text evidence="3 13 16">Belongs to the phosphoglycerate kinase family.</text>
</comment>
<dbReference type="InterPro" id="IPR036043">
    <property type="entry name" value="Phosphoglycerate_kinase_sf"/>
</dbReference>
<evidence type="ECO:0000313" key="18">
    <source>
        <dbReference type="Proteomes" id="UP000192761"/>
    </source>
</evidence>
<dbReference type="InterPro" id="IPR001576">
    <property type="entry name" value="Phosphoglycerate_kinase"/>
</dbReference>
<evidence type="ECO:0000256" key="10">
    <source>
        <dbReference type="ARBA" id="ARBA00022840"/>
    </source>
</evidence>
<dbReference type="STRING" id="1121001.SAMN02745857_00164"/>
<evidence type="ECO:0000256" key="2">
    <source>
        <dbReference type="ARBA" id="ARBA00001946"/>
    </source>
</evidence>
<evidence type="ECO:0000256" key="1">
    <source>
        <dbReference type="ARBA" id="ARBA00000642"/>
    </source>
</evidence>
<feature type="binding site" evidence="14">
    <location>
        <position position="118"/>
    </location>
    <ligand>
        <name>(2R)-3-phosphoglycerate</name>
        <dbReference type="ChEBI" id="CHEBI:58272"/>
    </ligand>
</feature>
<keyword evidence="18" id="KW-1185">Reference proteome</keyword>
<dbReference type="CDD" id="cd00318">
    <property type="entry name" value="Phosphoglycerate_kinase"/>
    <property type="match status" value="1"/>
</dbReference>
<comment type="subcellular location">
    <subcellularLocation>
        <location evidence="13">Cytoplasm</location>
    </subcellularLocation>
</comment>
<evidence type="ECO:0000256" key="12">
    <source>
        <dbReference type="ARBA" id="ARBA00023152"/>
    </source>
</evidence>
<organism evidence="17 18">
    <name type="scientific">Andreprevotia lacus DSM 23236</name>
    <dbReference type="NCBI Taxonomy" id="1121001"/>
    <lineage>
        <taxon>Bacteria</taxon>
        <taxon>Pseudomonadati</taxon>
        <taxon>Pseudomonadota</taxon>
        <taxon>Betaproteobacteria</taxon>
        <taxon>Neisseriales</taxon>
        <taxon>Chitinibacteraceae</taxon>
        <taxon>Andreprevotia</taxon>
    </lineage>
</organism>
<dbReference type="PANTHER" id="PTHR11406">
    <property type="entry name" value="PHOSPHOGLYCERATE KINASE"/>
    <property type="match status" value="1"/>
</dbReference>
<dbReference type="GO" id="GO:0046872">
    <property type="term" value="F:metal ion binding"/>
    <property type="evidence" value="ECO:0007669"/>
    <property type="project" value="UniProtKB-KW"/>
</dbReference>
<feature type="binding site" evidence="13 15">
    <location>
        <position position="337"/>
    </location>
    <ligand>
        <name>ATP</name>
        <dbReference type="ChEBI" id="CHEBI:30616"/>
    </ligand>
</feature>
<evidence type="ECO:0000256" key="3">
    <source>
        <dbReference type="ARBA" id="ARBA00008982"/>
    </source>
</evidence>
<feature type="binding site" evidence="13">
    <location>
        <position position="36"/>
    </location>
    <ligand>
        <name>substrate</name>
    </ligand>
</feature>
<keyword evidence="7" id="KW-0479">Metal-binding</keyword>
<dbReference type="Gene3D" id="3.40.50.1260">
    <property type="entry name" value="Phosphoglycerate kinase, N-terminal domain"/>
    <property type="match status" value="2"/>
</dbReference>
<feature type="binding site" evidence="14">
    <location>
        <position position="36"/>
    </location>
    <ligand>
        <name>(2R)-3-phosphoglycerate</name>
        <dbReference type="ChEBI" id="CHEBI:58272"/>
    </ligand>
</feature>
<evidence type="ECO:0000256" key="6">
    <source>
        <dbReference type="ARBA" id="ARBA00022679"/>
    </source>
</evidence>
<dbReference type="PANTHER" id="PTHR11406:SF23">
    <property type="entry name" value="PHOSPHOGLYCERATE KINASE 1, CHLOROPLASTIC-RELATED"/>
    <property type="match status" value="1"/>
</dbReference>
<feature type="binding site" evidence="13">
    <location>
        <position position="118"/>
    </location>
    <ligand>
        <name>substrate</name>
    </ligand>
</feature>
<dbReference type="GO" id="GO:0005829">
    <property type="term" value="C:cytosol"/>
    <property type="evidence" value="ECO:0007669"/>
    <property type="project" value="TreeGrafter"/>
</dbReference>
<feature type="binding site" evidence="13">
    <location>
        <position position="306"/>
    </location>
    <ligand>
        <name>ATP</name>
        <dbReference type="ChEBI" id="CHEBI:30616"/>
    </ligand>
</feature>
<dbReference type="GO" id="GO:0004618">
    <property type="term" value="F:phosphoglycerate kinase activity"/>
    <property type="evidence" value="ECO:0007669"/>
    <property type="project" value="UniProtKB-UniRule"/>
</dbReference>
<evidence type="ECO:0000256" key="14">
    <source>
        <dbReference type="PIRSR" id="PIRSR000724-1"/>
    </source>
</evidence>
<dbReference type="GO" id="GO:0006094">
    <property type="term" value="P:gluconeogenesis"/>
    <property type="evidence" value="ECO:0007669"/>
    <property type="project" value="TreeGrafter"/>
</dbReference>
<evidence type="ECO:0000256" key="11">
    <source>
        <dbReference type="ARBA" id="ARBA00022842"/>
    </source>
</evidence>
<feature type="binding site" evidence="13">
    <location>
        <position position="166"/>
    </location>
    <ligand>
        <name>substrate</name>
    </ligand>
</feature>
<proteinExistence type="inferred from homology"/>
<dbReference type="Proteomes" id="UP000192761">
    <property type="component" value="Unassembled WGS sequence"/>
</dbReference>
<evidence type="ECO:0000313" key="17">
    <source>
        <dbReference type="EMBL" id="SMC16353.1"/>
    </source>
</evidence>
<feature type="binding site" evidence="13 14">
    <location>
        <begin position="21"/>
        <end position="23"/>
    </location>
    <ligand>
        <name>substrate</name>
    </ligand>
</feature>
<keyword evidence="10 13" id="KW-0067">ATP-binding</keyword>
<evidence type="ECO:0000256" key="15">
    <source>
        <dbReference type="PIRSR" id="PIRSR000724-2"/>
    </source>
</evidence>
<dbReference type="SUPFAM" id="SSF53748">
    <property type="entry name" value="Phosphoglycerate kinase"/>
    <property type="match status" value="1"/>
</dbReference>
<dbReference type="EMBL" id="FWXD01000001">
    <property type="protein sequence ID" value="SMC16353.1"/>
    <property type="molecule type" value="Genomic_DNA"/>
</dbReference>
<dbReference type="PROSITE" id="PS00111">
    <property type="entry name" value="PGLYCERATE_KINASE"/>
    <property type="match status" value="1"/>
</dbReference>
<evidence type="ECO:0000256" key="13">
    <source>
        <dbReference type="HAMAP-Rule" id="MF_00145"/>
    </source>
</evidence>
<keyword evidence="9 13" id="KW-0418">Kinase</keyword>
<evidence type="ECO:0000256" key="9">
    <source>
        <dbReference type="ARBA" id="ARBA00022777"/>
    </source>
</evidence>
<feature type="binding site" evidence="13 15">
    <location>
        <begin position="366"/>
        <end position="369"/>
    </location>
    <ligand>
        <name>ATP</name>
        <dbReference type="ChEBI" id="CHEBI:30616"/>
    </ligand>
</feature>
<dbReference type="InterPro" id="IPR015911">
    <property type="entry name" value="Phosphoglycerate_kinase_CS"/>
</dbReference>
<comment type="catalytic activity">
    <reaction evidence="1 13 16">
        <text>(2R)-3-phosphoglycerate + ATP = (2R)-3-phospho-glyceroyl phosphate + ADP</text>
        <dbReference type="Rhea" id="RHEA:14801"/>
        <dbReference type="ChEBI" id="CHEBI:30616"/>
        <dbReference type="ChEBI" id="CHEBI:57604"/>
        <dbReference type="ChEBI" id="CHEBI:58272"/>
        <dbReference type="ChEBI" id="CHEBI:456216"/>
        <dbReference type="EC" id="2.7.2.3"/>
    </reaction>
</comment>
<dbReference type="PRINTS" id="PR00477">
    <property type="entry name" value="PHGLYCKINASE"/>
</dbReference>
<keyword evidence="11" id="KW-0460">Magnesium</keyword>